<dbReference type="EMBL" id="VLKN01000003">
    <property type="protein sequence ID" value="TWI03859.1"/>
    <property type="molecule type" value="Genomic_DNA"/>
</dbReference>
<evidence type="ECO:0000313" key="1">
    <source>
        <dbReference type="EMBL" id="TWI03859.1"/>
    </source>
</evidence>
<dbReference type="AlphaFoldDB" id="A0A562L875"/>
<comment type="caution">
    <text evidence="1">The sequence shown here is derived from an EMBL/GenBank/DDBJ whole genome shotgun (WGS) entry which is preliminary data.</text>
</comment>
<gene>
    <name evidence="1" type="ORF">IP90_01677</name>
</gene>
<evidence type="ECO:0000313" key="2">
    <source>
        <dbReference type="Proteomes" id="UP000315167"/>
    </source>
</evidence>
<dbReference type="RefSeq" id="WP_144899145.1">
    <property type="nucleotide sequence ID" value="NZ_VLKN01000003.1"/>
</dbReference>
<dbReference type="Proteomes" id="UP000315167">
    <property type="component" value="Unassembled WGS sequence"/>
</dbReference>
<proteinExistence type="predicted"/>
<dbReference type="OrthoDB" id="6058390at2"/>
<protein>
    <recommendedName>
        <fullName evidence="3">SnoaL-like protein</fullName>
    </recommendedName>
</protein>
<sequence>MKKIVLLVILGALAWWYFDGSRKLTEEQVRAHYMEQNRIMTALEKENACAGMADDYHLDVVSHTPGRPETAAFSREQACDAATAVFDMFDHLRALSGGQLQPGVRQEYKSITLSPDRKTATVEYSNKLLLGDRLLVRSVTTETLIRRTGKILSLGGRTESWGYR</sequence>
<accession>A0A562L875</accession>
<organism evidence="1 2">
    <name type="scientific">Luteimonas cucumeris</name>
    <dbReference type="NCBI Taxonomy" id="985012"/>
    <lineage>
        <taxon>Bacteria</taxon>
        <taxon>Pseudomonadati</taxon>
        <taxon>Pseudomonadota</taxon>
        <taxon>Gammaproteobacteria</taxon>
        <taxon>Lysobacterales</taxon>
        <taxon>Lysobacteraceae</taxon>
        <taxon>Luteimonas</taxon>
    </lineage>
</organism>
<evidence type="ECO:0008006" key="3">
    <source>
        <dbReference type="Google" id="ProtNLM"/>
    </source>
</evidence>
<keyword evidence="2" id="KW-1185">Reference proteome</keyword>
<reference evidence="1 2" key="1">
    <citation type="journal article" date="2015" name="Stand. Genomic Sci.">
        <title>Genomic Encyclopedia of Bacterial and Archaeal Type Strains, Phase III: the genomes of soil and plant-associated and newly described type strains.</title>
        <authorList>
            <person name="Whitman W.B."/>
            <person name="Woyke T."/>
            <person name="Klenk H.P."/>
            <person name="Zhou Y."/>
            <person name="Lilburn T.G."/>
            <person name="Beck B.J."/>
            <person name="De Vos P."/>
            <person name="Vandamme P."/>
            <person name="Eisen J.A."/>
            <person name="Garrity G."/>
            <person name="Hugenholtz P."/>
            <person name="Kyrpides N.C."/>
        </authorList>
    </citation>
    <scope>NUCLEOTIDE SEQUENCE [LARGE SCALE GENOMIC DNA]</scope>
    <source>
        <strain evidence="1 2">CGMCC 1.10821</strain>
    </source>
</reference>
<name>A0A562L875_9GAMM</name>